<accession>A0A8J3MPX6</accession>
<dbReference type="SMART" id="SM01008">
    <property type="entry name" value="Ald_Xan_dh_C"/>
    <property type="match status" value="1"/>
</dbReference>
<dbReference type="InterPro" id="IPR036856">
    <property type="entry name" value="Ald_Oxase/Xan_DH_a/b_sf"/>
</dbReference>
<sequence>MNKQVRQRQPALLAGSEKRQEDLGLITGKARFVDDIRLAEERPAVLSMVVVRSIFAHARLEKIEVEAARALPGVVDVITGQDLVGKLKPLESTGIPEMKQAPRPLLASKKVRYIGDPVAVILAENRYVAEDARDLLDIEYTPLEAVVDPEEAVLPGTPLLYEELGTNIVLTLSKKSGNVDKVFANAEFTTHLRLVNQRLAPSSLENRACLFDYDAQTGEFYAWVSSQGLFRLKGVLASALDLSPERVHVRNAAVGGAFGAKNTLLGEELLAAWLALKHECPIKWIEERSENLQAQSQGRGQINNLEVAFQSDGTLLGFKVHTLGDLGAFASGIGAMLPAISTNMLIGPYRVAAVESNVESVYTNKPPTGAYRGAGRPEATYMLERAMDQIARELGMDPAEVRRKNFIDPGAFPYQAVTGLLYDSGNYPALLDRLLELGEYLTWREKQREQRTHGGNRLLGLGLSTFTEISGGEMSGPPGSPKEAAIVRVRRDGTILAQSGVAHNGQGHFTLFARITAGVFSVPIEQVEVEMNNADLPVYGIGTFGSRTTQVAASVVLLAAEAAREKTLHAAAHIMEVAPADLELADGRVAVRGVPGRALALSDLARLVEERPELLVEETSEDEQRRGVTGLAAWRDFSPMGAAWSSGAHLAVVEVDSETGNIEILRYIAVDDCGRVLNPELAEAQLHGALAQGIGQALFEEMVYDQDGQLLTGTLMDYALPLAKELPAYTSDFVEVPSPTNPLGVKGVGESGTIGAPPTVVNAVLDALTPLGVDTIDMPLTREKVWRAIQETGSALAHLK</sequence>
<gene>
    <name evidence="4" type="ORF">KSX_02060</name>
</gene>
<proteinExistence type="predicted"/>
<dbReference type="PANTHER" id="PTHR11908">
    <property type="entry name" value="XANTHINE DEHYDROGENASE"/>
    <property type="match status" value="1"/>
</dbReference>
<organism evidence="4 5">
    <name type="scientific">Ktedonospora formicarum</name>
    <dbReference type="NCBI Taxonomy" id="2778364"/>
    <lineage>
        <taxon>Bacteria</taxon>
        <taxon>Bacillati</taxon>
        <taxon>Chloroflexota</taxon>
        <taxon>Ktedonobacteria</taxon>
        <taxon>Ktedonobacterales</taxon>
        <taxon>Ktedonobacteraceae</taxon>
        <taxon>Ktedonospora</taxon>
    </lineage>
</organism>
<dbReference type="Pfam" id="PF02738">
    <property type="entry name" value="MoCoBD_1"/>
    <property type="match status" value="1"/>
</dbReference>
<protein>
    <submittedName>
        <fullName evidence="4">Aldehyde dehydrogenase</fullName>
    </submittedName>
</protein>
<dbReference type="GO" id="GO:0005506">
    <property type="term" value="F:iron ion binding"/>
    <property type="evidence" value="ECO:0007669"/>
    <property type="project" value="InterPro"/>
</dbReference>
<dbReference type="InterPro" id="IPR037165">
    <property type="entry name" value="AldOxase/xan_DH_Mopterin-bd_sf"/>
</dbReference>
<dbReference type="SUPFAM" id="SSF56003">
    <property type="entry name" value="Molybdenum cofactor-binding domain"/>
    <property type="match status" value="1"/>
</dbReference>
<evidence type="ECO:0000313" key="4">
    <source>
        <dbReference type="EMBL" id="GHO42043.1"/>
    </source>
</evidence>
<evidence type="ECO:0000256" key="2">
    <source>
        <dbReference type="ARBA" id="ARBA00023002"/>
    </source>
</evidence>
<evidence type="ECO:0000313" key="5">
    <source>
        <dbReference type="Proteomes" id="UP000612362"/>
    </source>
</evidence>
<dbReference type="Pfam" id="PF20256">
    <property type="entry name" value="MoCoBD_2"/>
    <property type="match status" value="1"/>
</dbReference>
<dbReference type="Gene3D" id="3.90.1170.50">
    <property type="entry name" value="Aldehyde oxidase/xanthine dehydrogenase, a/b hammerhead"/>
    <property type="match status" value="1"/>
</dbReference>
<dbReference type="AlphaFoldDB" id="A0A8J3MPX6"/>
<keyword evidence="1" id="KW-0500">Molybdenum</keyword>
<dbReference type="Pfam" id="PF01315">
    <property type="entry name" value="Ald_Xan_dh_C"/>
    <property type="match status" value="1"/>
</dbReference>
<dbReference type="Gene3D" id="3.30.365.10">
    <property type="entry name" value="Aldehyde oxidase/xanthine dehydrogenase, molybdopterin binding domain"/>
    <property type="match status" value="4"/>
</dbReference>
<keyword evidence="2" id="KW-0560">Oxidoreductase</keyword>
<dbReference type="PANTHER" id="PTHR11908:SF132">
    <property type="entry name" value="ALDEHYDE OXIDASE 1-RELATED"/>
    <property type="match status" value="1"/>
</dbReference>
<dbReference type="GO" id="GO:0016491">
    <property type="term" value="F:oxidoreductase activity"/>
    <property type="evidence" value="ECO:0007669"/>
    <property type="project" value="UniProtKB-KW"/>
</dbReference>
<dbReference type="InterPro" id="IPR008274">
    <property type="entry name" value="AldOxase/xan_DH_MoCoBD1"/>
</dbReference>
<dbReference type="InterPro" id="IPR000674">
    <property type="entry name" value="Ald_Oxase/Xan_DH_a/b"/>
</dbReference>
<evidence type="ECO:0000259" key="3">
    <source>
        <dbReference type="SMART" id="SM01008"/>
    </source>
</evidence>
<dbReference type="SUPFAM" id="SSF54665">
    <property type="entry name" value="CO dehydrogenase molybdoprotein N-domain-like"/>
    <property type="match status" value="1"/>
</dbReference>
<keyword evidence="5" id="KW-1185">Reference proteome</keyword>
<name>A0A8J3MPX6_9CHLR</name>
<dbReference type="Proteomes" id="UP000612362">
    <property type="component" value="Unassembled WGS sequence"/>
</dbReference>
<evidence type="ECO:0000256" key="1">
    <source>
        <dbReference type="ARBA" id="ARBA00022505"/>
    </source>
</evidence>
<dbReference type="InterPro" id="IPR016208">
    <property type="entry name" value="Ald_Oxase/xanthine_DH-like"/>
</dbReference>
<dbReference type="InterPro" id="IPR046867">
    <property type="entry name" value="AldOxase/xan_DH_MoCoBD2"/>
</dbReference>
<dbReference type="RefSeq" id="WP_220191637.1">
    <property type="nucleotide sequence ID" value="NZ_BNJF01000001.1"/>
</dbReference>
<reference evidence="4" key="1">
    <citation type="submission" date="2020-10" db="EMBL/GenBank/DDBJ databases">
        <title>Taxonomic study of unclassified bacteria belonging to the class Ktedonobacteria.</title>
        <authorList>
            <person name="Yabe S."/>
            <person name="Wang C.M."/>
            <person name="Zheng Y."/>
            <person name="Sakai Y."/>
            <person name="Cavaletti L."/>
            <person name="Monciardini P."/>
            <person name="Donadio S."/>
        </authorList>
    </citation>
    <scope>NUCLEOTIDE SEQUENCE</scope>
    <source>
        <strain evidence="4">SOSP1-1</strain>
    </source>
</reference>
<comment type="caution">
    <text evidence="4">The sequence shown here is derived from an EMBL/GenBank/DDBJ whole genome shotgun (WGS) entry which is preliminary data.</text>
</comment>
<feature type="domain" description="Aldehyde oxidase/xanthine dehydrogenase a/b hammerhead" evidence="3">
    <location>
        <begin position="27"/>
        <end position="144"/>
    </location>
</feature>
<dbReference type="EMBL" id="BNJF01000001">
    <property type="protein sequence ID" value="GHO42043.1"/>
    <property type="molecule type" value="Genomic_DNA"/>
</dbReference>